<dbReference type="EMBL" id="BMVO01000019">
    <property type="protein sequence ID" value="GHB19162.1"/>
    <property type="molecule type" value="Genomic_DNA"/>
</dbReference>
<organism evidence="3 4">
    <name type="scientific">Streptomyces chryseus</name>
    <dbReference type="NCBI Taxonomy" id="68186"/>
    <lineage>
        <taxon>Bacteria</taxon>
        <taxon>Bacillati</taxon>
        <taxon>Actinomycetota</taxon>
        <taxon>Actinomycetes</taxon>
        <taxon>Kitasatosporales</taxon>
        <taxon>Streptomycetaceae</taxon>
        <taxon>Streptomyces</taxon>
    </lineage>
</organism>
<reference evidence="4" key="1">
    <citation type="journal article" date="2019" name="Int. J. Syst. Evol. Microbiol.">
        <title>The Global Catalogue of Microorganisms (GCM) 10K type strain sequencing project: providing services to taxonomists for standard genome sequencing and annotation.</title>
        <authorList>
            <consortium name="The Broad Institute Genomics Platform"/>
            <consortium name="The Broad Institute Genome Sequencing Center for Infectious Disease"/>
            <person name="Wu L."/>
            <person name="Ma J."/>
        </authorList>
    </citation>
    <scope>NUCLEOTIDE SEQUENCE [LARGE SCALE GENOMIC DNA]</scope>
    <source>
        <strain evidence="4">JCM 4737</strain>
    </source>
</reference>
<keyword evidence="2" id="KW-0732">Signal</keyword>
<feature type="chain" id="PRO_5045750102" evidence="2">
    <location>
        <begin position="28"/>
        <end position="53"/>
    </location>
</feature>
<evidence type="ECO:0000313" key="4">
    <source>
        <dbReference type="Proteomes" id="UP000599437"/>
    </source>
</evidence>
<proteinExistence type="predicted"/>
<evidence type="ECO:0000256" key="2">
    <source>
        <dbReference type="SAM" id="SignalP"/>
    </source>
</evidence>
<protein>
    <submittedName>
        <fullName evidence="3">Uncharacterized protein</fullName>
    </submittedName>
</protein>
<sequence>MRESHPARPSRSLLVVGAALLTATLAASLGTAPASSGDGGQASKGSSVSAERD</sequence>
<gene>
    <name evidence="3" type="ORF">GCM10010346_48840</name>
</gene>
<dbReference type="RefSeq" id="WP_170198301.1">
    <property type="nucleotide sequence ID" value="NZ_BMVO01000019.1"/>
</dbReference>
<accession>A0ABQ3DYL9</accession>
<feature type="region of interest" description="Disordered" evidence="1">
    <location>
        <begin position="30"/>
        <end position="53"/>
    </location>
</feature>
<feature type="compositionally biased region" description="Polar residues" evidence="1">
    <location>
        <begin position="43"/>
        <end position="53"/>
    </location>
</feature>
<name>A0ABQ3DYL9_9ACTN</name>
<evidence type="ECO:0000256" key="1">
    <source>
        <dbReference type="SAM" id="MobiDB-lite"/>
    </source>
</evidence>
<dbReference type="Proteomes" id="UP000599437">
    <property type="component" value="Unassembled WGS sequence"/>
</dbReference>
<comment type="caution">
    <text evidence="3">The sequence shown here is derived from an EMBL/GenBank/DDBJ whole genome shotgun (WGS) entry which is preliminary data.</text>
</comment>
<feature type="signal peptide" evidence="2">
    <location>
        <begin position="1"/>
        <end position="27"/>
    </location>
</feature>
<keyword evidence="4" id="KW-1185">Reference proteome</keyword>
<evidence type="ECO:0000313" key="3">
    <source>
        <dbReference type="EMBL" id="GHB19162.1"/>
    </source>
</evidence>